<evidence type="ECO:0000313" key="4">
    <source>
        <dbReference type="Proteomes" id="UP000629468"/>
    </source>
</evidence>
<keyword evidence="1" id="KW-0677">Repeat</keyword>
<dbReference type="PANTHER" id="PTHR10039">
    <property type="entry name" value="AMELOGENIN"/>
    <property type="match status" value="1"/>
</dbReference>
<evidence type="ECO:0000259" key="2">
    <source>
        <dbReference type="Pfam" id="PF24883"/>
    </source>
</evidence>
<proteinExistence type="predicted"/>
<reference evidence="3 4" key="1">
    <citation type="journal article" name="Sci. Rep.">
        <title>Telomere-to-telomere assembled and centromere annotated genomes of the two main subspecies of the button mushroom Agaricus bisporus reveal especially polymorphic chromosome ends.</title>
        <authorList>
            <person name="Sonnenberg A.S.M."/>
            <person name="Sedaghat-Telgerd N."/>
            <person name="Lavrijssen B."/>
            <person name="Ohm R.A."/>
            <person name="Hendrickx P.M."/>
            <person name="Scholtmeijer K."/>
            <person name="Baars J.J.P."/>
            <person name="van Peer A."/>
        </authorList>
    </citation>
    <scope>NUCLEOTIDE SEQUENCE [LARGE SCALE GENOMIC DNA]</scope>
    <source>
        <strain evidence="3 4">H119_p4</strain>
    </source>
</reference>
<evidence type="ECO:0000313" key="3">
    <source>
        <dbReference type="EMBL" id="KAF7770234.1"/>
    </source>
</evidence>
<dbReference type="InterPro" id="IPR027417">
    <property type="entry name" value="P-loop_NTPase"/>
</dbReference>
<protein>
    <recommendedName>
        <fullName evidence="2">Nephrocystin 3-like N-terminal domain-containing protein</fullName>
    </recommendedName>
</protein>
<dbReference type="Proteomes" id="UP000629468">
    <property type="component" value="Unassembled WGS sequence"/>
</dbReference>
<dbReference type="SUPFAM" id="SSF52540">
    <property type="entry name" value="P-loop containing nucleoside triphosphate hydrolases"/>
    <property type="match status" value="1"/>
</dbReference>
<accession>A0A8H7C884</accession>
<dbReference type="PANTHER" id="PTHR10039:SF17">
    <property type="entry name" value="FUNGAL STAND N-TERMINAL GOODBYE DOMAIN-CONTAINING PROTEIN-RELATED"/>
    <property type="match status" value="1"/>
</dbReference>
<dbReference type="Gene3D" id="3.40.50.300">
    <property type="entry name" value="P-loop containing nucleotide triphosphate hydrolases"/>
    <property type="match status" value="1"/>
</dbReference>
<organism evidence="3 4">
    <name type="scientific">Agaricus bisporus var. burnettii</name>
    <dbReference type="NCBI Taxonomy" id="192524"/>
    <lineage>
        <taxon>Eukaryota</taxon>
        <taxon>Fungi</taxon>
        <taxon>Dikarya</taxon>
        <taxon>Basidiomycota</taxon>
        <taxon>Agaricomycotina</taxon>
        <taxon>Agaricomycetes</taxon>
        <taxon>Agaricomycetidae</taxon>
        <taxon>Agaricales</taxon>
        <taxon>Agaricineae</taxon>
        <taxon>Agaricaceae</taxon>
        <taxon>Agaricus</taxon>
    </lineage>
</organism>
<name>A0A8H7C884_AGABI</name>
<feature type="domain" description="Nephrocystin 3-like N-terminal" evidence="2">
    <location>
        <begin position="94"/>
        <end position="253"/>
    </location>
</feature>
<dbReference type="InterPro" id="IPR056884">
    <property type="entry name" value="NPHP3-like_N"/>
</dbReference>
<dbReference type="Pfam" id="PF24883">
    <property type="entry name" value="NPHP3_N"/>
    <property type="match status" value="1"/>
</dbReference>
<dbReference type="EMBL" id="JABXXO010000009">
    <property type="protein sequence ID" value="KAF7770234.1"/>
    <property type="molecule type" value="Genomic_DNA"/>
</dbReference>
<dbReference type="AlphaFoldDB" id="A0A8H7C884"/>
<gene>
    <name evidence="3" type="ORF">Agabi119p4_6208</name>
</gene>
<comment type="caution">
    <text evidence="3">The sequence shown here is derived from an EMBL/GenBank/DDBJ whole genome shotgun (WGS) entry which is preliminary data.</text>
</comment>
<evidence type="ECO:0000256" key="1">
    <source>
        <dbReference type="ARBA" id="ARBA00022737"/>
    </source>
</evidence>
<sequence>MSLRVPSPLTHRDDDWQEHPGASFFSNARDFTVNGGQFQLTQTNNYVNNAVSDRRAVFEILKPHACLDATKDSSARHPPPRCHPGTREKIRERLMQWLLTGRDEWMMLWVRGFAGTGKSAVAQSFADSCEEGNKFGGSYFFSRTAGRNKIETVVPTLAYQLAGAVPEYRSFIEHQLANNPILLQNSPPVQFRKLIVEPFASLHLERPQEPIAVILDGLDECEGETAQREILEMITNAIRTNPNLPLRWLIFSRPEAHLKNAFSRNVECGREELIIDAECRANVERYVEDRLVEIKATYCDVTPADWPSKEKLEELLDAVAGLFVLASTCINYIGDPEEADPDSQLDSLLAFMRRLKSVVSRNPLASLDLLYSRILEDIPHMVFKTTSRILGYLSLQSRFEPFGPNSAQELCNFLRLSQRDFYKAFRGLYSVMRIPEPEDVAESQIQFHHASFQDFLLDPNRSGKFAIDSHKVLVDVLKSGIFWYDVDVTHFHTDDGWEPFSGHGHGSLPGLTWTSDAIGVSLSMSIQFFVRSGLFDTFVDVQLDHMDENVLSQISNIDFRYWRAGHLFAIARVCRLDLSTSIVRTEPSGPTDQRLLEYLNRVIRNGVSKPAIFPLPSELPDGRWIREYFFFGHGDKSVIVWTTKSPRSHPLSLSLRCDKEPSDTQVSAYEQLLQKIKWDEEKAKSEMI</sequence>